<gene>
    <name evidence="1" type="ORF">C5E45_34815</name>
</gene>
<accession>A0A2S6A580</accession>
<dbReference type="AlphaFoldDB" id="A0A2S6A580"/>
<evidence type="ECO:0000313" key="2">
    <source>
        <dbReference type="Proteomes" id="UP000239874"/>
    </source>
</evidence>
<sequence>MPSREVHSGHHDVSLRNDRLGWAELNPAWIRSKSMVILRAAEMGSVFIDLPESTEFLLQV</sequence>
<reference evidence="1 2" key="1">
    <citation type="submission" date="2018-02" db="EMBL/GenBank/DDBJ databases">
        <title>8 Nocardia nova and 1 Nocardia cyriacigeorgica strain used for evolution to TMP-SMX.</title>
        <authorList>
            <person name="Mehta H."/>
            <person name="Weng J."/>
            <person name="Shamoo Y."/>
        </authorList>
    </citation>
    <scope>NUCLEOTIDE SEQUENCE [LARGE SCALE GENOMIC DNA]</scope>
    <source>
        <strain evidence="1 2">MDA3139</strain>
    </source>
</reference>
<evidence type="ECO:0000313" key="1">
    <source>
        <dbReference type="EMBL" id="PPJ27497.1"/>
    </source>
</evidence>
<dbReference type="Proteomes" id="UP000239874">
    <property type="component" value="Unassembled WGS sequence"/>
</dbReference>
<dbReference type="EMBL" id="PSZC01000063">
    <property type="protein sequence ID" value="PPJ27497.1"/>
    <property type="molecule type" value="Genomic_DNA"/>
</dbReference>
<organism evidence="1 2">
    <name type="scientific">Nocardia nova</name>
    <dbReference type="NCBI Taxonomy" id="37330"/>
    <lineage>
        <taxon>Bacteria</taxon>
        <taxon>Bacillati</taxon>
        <taxon>Actinomycetota</taxon>
        <taxon>Actinomycetes</taxon>
        <taxon>Mycobacteriales</taxon>
        <taxon>Nocardiaceae</taxon>
        <taxon>Nocardia</taxon>
    </lineage>
</organism>
<name>A0A2S6A580_9NOCA</name>
<comment type="caution">
    <text evidence="1">The sequence shown here is derived from an EMBL/GenBank/DDBJ whole genome shotgun (WGS) entry which is preliminary data.</text>
</comment>
<protein>
    <submittedName>
        <fullName evidence="1">Uncharacterized protein</fullName>
    </submittedName>
</protein>
<proteinExistence type="predicted"/>